<dbReference type="SUPFAM" id="SSF141322">
    <property type="entry name" value="NfeD domain-like"/>
    <property type="match status" value="1"/>
</dbReference>
<feature type="transmembrane region" description="Helical" evidence="5">
    <location>
        <begin position="332"/>
        <end position="357"/>
    </location>
</feature>
<dbReference type="Gene3D" id="2.40.50.140">
    <property type="entry name" value="Nucleic acid-binding proteins"/>
    <property type="match status" value="1"/>
</dbReference>
<comment type="caution">
    <text evidence="10">The sequence shown here is derived from an EMBL/GenBank/DDBJ whole genome shotgun (WGS) entry which is preliminary data.</text>
</comment>
<dbReference type="InterPro" id="IPR012340">
    <property type="entry name" value="NA-bd_OB-fold"/>
</dbReference>
<evidence type="ECO:0000259" key="9">
    <source>
        <dbReference type="Pfam" id="PF25145"/>
    </source>
</evidence>
<feature type="chain" id="PRO_5047148786" evidence="6">
    <location>
        <begin position="25"/>
        <end position="458"/>
    </location>
</feature>
<feature type="domain" description="NfeD1b N-terminal" evidence="9">
    <location>
        <begin position="26"/>
        <end position="212"/>
    </location>
</feature>
<gene>
    <name evidence="10" type="ORF">ACFS7Y_21105</name>
</gene>
<feature type="transmembrane region" description="Helical" evidence="5">
    <location>
        <begin position="221"/>
        <end position="244"/>
    </location>
</feature>
<evidence type="ECO:0000259" key="8">
    <source>
        <dbReference type="Pfam" id="PF24961"/>
    </source>
</evidence>
<dbReference type="PANTHER" id="PTHR33507">
    <property type="entry name" value="INNER MEMBRANE PROTEIN YBBJ"/>
    <property type="match status" value="1"/>
</dbReference>
<dbReference type="InterPro" id="IPR052165">
    <property type="entry name" value="Membrane_assoc_protease"/>
</dbReference>
<protein>
    <submittedName>
        <fullName evidence="10">Nodulation protein NfeD</fullName>
    </submittedName>
</protein>
<name>A0ABW6BNR8_9SPHI</name>
<dbReference type="Pfam" id="PF25145">
    <property type="entry name" value="NfeD1b_N"/>
    <property type="match status" value="1"/>
</dbReference>
<dbReference type="Pfam" id="PF24961">
    <property type="entry name" value="NfeD_membrane"/>
    <property type="match status" value="1"/>
</dbReference>
<accession>A0ABW6BNR8</accession>
<feature type="transmembrane region" description="Helical" evidence="5">
    <location>
        <begin position="251"/>
        <end position="271"/>
    </location>
</feature>
<dbReference type="InterPro" id="IPR002810">
    <property type="entry name" value="NfeD-like_C"/>
</dbReference>
<evidence type="ECO:0000256" key="6">
    <source>
        <dbReference type="SAM" id="SignalP"/>
    </source>
</evidence>
<feature type="domain" description="NfeD-like C-terminal" evidence="7">
    <location>
        <begin position="389"/>
        <end position="443"/>
    </location>
</feature>
<reference evidence="11" key="1">
    <citation type="journal article" date="2019" name="Int. J. Syst. Evol. Microbiol.">
        <title>The Global Catalogue of Microorganisms (GCM) 10K type strain sequencing project: providing services to taxonomists for standard genome sequencing and annotation.</title>
        <authorList>
            <consortium name="The Broad Institute Genomics Platform"/>
            <consortium name="The Broad Institute Genome Sequencing Center for Infectious Disease"/>
            <person name="Wu L."/>
            <person name="Ma J."/>
        </authorList>
    </citation>
    <scope>NUCLEOTIDE SEQUENCE [LARGE SCALE GENOMIC DNA]</scope>
    <source>
        <strain evidence="11">KCTC 22814</strain>
    </source>
</reference>
<dbReference type="CDD" id="cd07021">
    <property type="entry name" value="Clp_protease_NfeD_like"/>
    <property type="match status" value="1"/>
</dbReference>
<dbReference type="InterPro" id="IPR056738">
    <property type="entry name" value="NfeD1b_N"/>
</dbReference>
<keyword evidence="11" id="KW-1185">Reference proteome</keyword>
<evidence type="ECO:0000313" key="10">
    <source>
        <dbReference type="EMBL" id="MFD2969901.1"/>
    </source>
</evidence>
<evidence type="ECO:0000256" key="2">
    <source>
        <dbReference type="ARBA" id="ARBA00022692"/>
    </source>
</evidence>
<feature type="transmembrane region" description="Helical" evidence="5">
    <location>
        <begin position="302"/>
        <end position="320"/>
    </location>
</feature>
<dbReference type="InterPro" id="IPR029045">
    <property type="entry name" value="ClpP/crotonase-like_dom_sf"/>
</dbReference>
<evidence type="ECO:0000313" key="11">
    <source>
        <dbReference type="Proteomes" id="UP001597525"/>
    </source>
</evidence>
<keyword evidence="6" id="KW-0732">Signal</keyword>
<dbReference type="Pfam" id="PF01957">
    <property type="entry name" value="NfeD"/>
    <property type="match status" value="1"/>
</dbReference>
<comment type="subcellular location">
    <subcellularLocation>
        <location evidence="1">Membrane</location>
        <topology evidence="1">Multi-pass membrane protein</topology>
    </subcellularLocation>
</comment>
<feature type="transmembrane region" description="Helical" evidence="5">
    <location>
        <begin position="277"/>
        <end position="295"/>
    </location>
</feature>
<evidence type="ECO:0000256" key="4">
    <source>
        <dbReference type="ARBA" id="ARBA00023136"/>
    </source>
</evidence>
<keyword evidence="2 5" id="KW-0812">Transmembrane</keyword>
<organism evidence="10 11">
    <name type="scientific">Sphingobacterium bambusae</name>
    <dbReference type="NCBI Taxonomy" id="662858"/>
    <lineage>
        <taxon>Bacteria</taxon>
        <taxon>Pseudomonadati</taxon>
        <taxon>Bacteroidota</taxon>
        <taxon>Sphingobacteriia</taxon>
        <taxon>Sphingobacteriales</taxon>
        <taxon>Sphingobacteriaceae</taxon>
        <taxon>Sphingobacterium</taxon>
    </lineage>
</organism>
<evidence type="ECO:0000259" key="7">
    <source>
        <dbReference type="Pfam" id="PF01957"/>
    </source>
</evidence>
<proteinExistence type="predicted"/>
<dbReference type="Proteomes" id="UP001597525">
    <property type="component" value="Unassembled WGS sequence"/>
</dbReference>
<feature type="signal peptide" evidence="6">
    <location>
        <begin position="1"/>
        <end position="24"/>
    </location>
</feature>
<dbReference type="EMBL" id="JBHUPB010000015">
    <property type="protein sequence ID" value="MFD2969901.1"/>
    <property type="molecule type" value="Genomic_DNA"/>
</dbReference>
<keyword evidence="4 5" id="KW-0472">Membrane</keyword>
<sequence>MNKITKSFLAFLFPFFVFLGSSDAQTVYKVDIKDEIGPNAWRTVDLAYKQAQAIGASTFLIELNTFGGAVNFADSIRSKLLNSEMKTMVYINNNAASAGALISLAADDIYMHRGGSLGAASVVNQDGEIMPEKYQSYMRGLMRATAEAKGRNPKIAEAFVDAEVSIPDLKPDGKLLTLTAAEAVKAGLVKAEIANINELYQQAQIKPAEVVQHKVTLIDQLVSFLINPMVSGLLILGIIGGIYFELQTPGIGFALVVALLSASLFFAPLYIQGLADNWEIAIFVLGVILLALEVFVIPGFGVAGILGIIFVLCGLAFSMVDNDFLDFKLTQPGLLVNSFLIVTGAMVLTIVLMVIFGRNILRSSAFRVLVLADEQQADQGYVSSPQKANLIHKNAIARTVLRPAGKIEIDGVWYDAVALDGFIDAGEEVYVEKHENYNLFVRKLSLKPLMKDEDGAQA</sequence>
<evidence type="ECO:0000256" key="1">
    <source>
        <dbReference type="ARBA" id="ARBA00004141"/>
    </source>
</evidence>
<dbReference type="InterPro" id="IPR056739">
    <property type="entry name" value="NfeD_membrane"/>
</dbReference>
<evidence type="ECO:0000256" key="5">
    <source>
        <dbReference type="SAM" id="Phobius"/>
    </source>
</evidence>
<dbReference type="RefSeq" id="WP_320183387.1">
    <property type="nucleotide sequence ID" value="NZ_CP138332.1"/>
</dbReference>
<dbReference type="PANTHER" id="PTHR33507:SF3">
    <property type="entry name" value="INNER MEMBRANE PROTEIN YBBJ"/>
    <property type="match status" value="1"/>
</dbReference>
<keyword evidence="3 5" id="KW-1133">Transmembrane helix</keyword>
<evidence type="ECO:0000256" key="3">
    <source>
        <dbReference type="ARBA" id="ARBA00022989"/>
    </source>
</evidence>
<feature type="domain" description="NfeD integral membrane" evidence="8">
    <location>
        <begin position="230"/>
        <end position="356"/>
    </location>
</feature>
<dbReference type="Gene3D" id="3.90.226.10">
    <property type="entry name" value="2-enoyl-CoA Hydratase, Chain A, domain 1"/>
    <property type="match status" value="1"/>
</dbReference>
<dbReference type="SUPFAM" id="SSF52096">
    <property type="entry name" value="ClpP/crotonase"/>
    <property type="match status" value="1"/>
</dbReference>